<evidence type="ECO:0000313" key="2">
    <source>
        <dbReference type="Proteomes" id="UP000250991"/>
    </source>
</evidence>
<dbReference type="AlphaFoldDB" id="A0A2X3K697"/>
<gene>
    <name evidence="1" type="primary">stfR_2</name>
    <name evidence="1" type="ORF">NCTC8009_04056</name>
</gene>
<accession>A0A2X3K697</accession>
<evidence type="ECO:0000313" key="1">
    <source>
        <dbReference type="EMBL" id="SQD03563.1"/>
    </source>
</evidence>
<reference evidence="1 2" key="1">
    <citation type="submission" date="2018-06" db="EMBL/GenBank/DDBJ databases">
        <authorList>
            <consortium name="Pathogen Informatics"/>
            <person name="Doyle S."/>
        </authorList>
    </citation>
    <scope>NUCLEOTIDE SEQUENCE [LARGE SCALE GENOMIC DNA]</scope>
    <source>
        <strain evidence="1 2">NCTC8009</strain>
    </source>
</reference>
<sequence>MDIGGDSQVWTTAQFISWLESQGAFNHPYWMCKGSWAYANNKVITDTGCGNICLAGAVVEVIGTRGAMTIRVTTPSMSSGGGITNAQFTYINHGDAYAPGWRRDYNTKNQQPAFALGQTGSRVANDKAVGWNWNSGVYDADISGASTLILHFNMNAGSCPAVQFRVNYKNGGIFYRSARDGYGFEADWSEFYTTTRKPSAGDVGAYTQAECNSRFITGIRLGGLSSVQTWNGPGWSDRSGYVVTGSVNGNRDELIDTTQARPIQYCINGTWYNAGEYLIMMHLKNITAGNPKTKEQYQLTKQFNIKWLYTEDGKNWYEEQKNFQPDTLKMVYDHNDVIICIEKDVSAINPEGASVVEVPDIQQIAGLIFRVNGCSKMA</sequence>
<dbReference type="EMBL" id="UARW01000010">
    <property type="protein sequence ID" value="SQD03563.1"/>
    <property type="molecule type" value="Genomic_DNA"/>
</dbReference>
<dbReference type="Proteomes" id="UP000250991">
    <property type="component" value="Unassembled WGS sequence"/>
</dbReference>
<name>A0A2X3K697_ECOLX</name>
<organism evidence="1 2">
    <name type="scientific">Escherichia coli</name>
    <dbReference type="NCBI Taxonomy" id="562"/>
    <lineage>
        <taxon>Bacteria</taxon>
        <taxon>Pseudomonadati</taxon>
        <taxon>Pseudomonadota</taxon>
        <taxon>Gammaproteobacteria</taxon>
        <taxon>Enterobacterales</taxon>
        <taxon>Enterobacteriaceae</taxon>
        <taxon>Escherichia</taxon>
    </lineage>
</organism>
<proteinExistence type="predicted"/>
<protein>
    <submittedName>
        <fullName evidence="1">Side tail fiber protein from lambdoid prophage</fullName>
    </submittedName>
</protein>